<comment type="similarity">
    <text evidence="2">Belongs to the bacterial solute-binding protein 9 family.</text>
</comment>
<protein>
    <recommendedName>
        <fullName evidence="3">High-affinity zinc uptake system protein ZnuA</fullName>
    </recommendedName>
</protein>
<keyword evidence="10" id="KW-0406">Ion transport</keyword>
<dbReference type="PANTHER" id="PTHR42953:SF3">
    <property type="entry name" value="HIGH-AFFINITY ZINC UPTAKE SYSTEM PROTEIN ZNUA"/>
    <property type="match status" value="1"/>
</dbReference>
<keyword evidence="4" id="KW-0813">Transport</keyword>
<proteinExistence type="inferred from homology"/>
<keyword evidence="7" id="KW-0574">Periplasm</keyword>
<evidence type="ECO:0000256" key="4">
    <source>
        <dbReference type="ARBA" id="ARBA00022448"/>
    </source>
</evidence>
<dbReference type="NCBIfam" id="NF007091">
    <property type="entry name" value="PRK09545.1"/>
    <property type="match status" value="1"/>
</dbReference>
<evidence type="ECO:0000313" key="14">
    <source>
        <dbReference type="EMBL" id="MBM7036541.1"/>
    </source>
</evidence>
<dbReference type="Proteomes" id="UP000809621">
    <property type="component" value="Unassembled WGS sequence"/>
</dbReference>
<evidence type="ECO:0000256" key="13">
    <source>
        <dbReference type="SAM" id="SignalP"/>
    </source>
</evidence>
<evidence type="ECO:0000256" key="1">
    <source>
        <dbReference type="ARBA" id="ARBA00004418"/>
    </source>
</evidence>
<sequence length="290" mass="31806">MLKKIVFVVAALLSMNVAAVQVVSSIKPIQLIVAEITHGVADSQALLGANASPHDYALKPSDVRTLDSADLVVWFGHDLEPYIASIMKGKSNSFEVSKIDGIELREYEDAQAHDGHDHGSTDAHFWLGINPTRQFAEALTQRLSEIDEDNAAQYVQNLQEFEIQLTKTEQAIAEELSSVKGEGYYVFHDAYGYFESHFGLNQLGHFTVSPERKPGARTLITIRTALKEQPVACVFQEPQFTPAVIESVTRGSDVEIGTLDPLATTVETGPGAYFVFLEQISASFAECLSD</sequence>
<dbReference type="Pfam" id="PF01297">
    <property type="entry name" value="ZnuA"/>
    <property type="match status" value="1"/>
</dbReference>
<evidence type="ECO:0000256" key="12">
    <source>
        <dbReference type="ARBA" id="ARBA00045516"/>
    </source>
</evidence>
<evidence type="ECO:0000256" key="6">
    <source>
        <dbReference type="ARBA" id="ARBA00022729"/>
    </source>
</evidence>
<dbReference type="CDD" id="cd01019">
    <property type="entry name" value="ZnuA"/>
    <property type="match status" value="1"/>
</dbReference>
<comment type="subcellular location">
    <subcellularLocation>
        <location evidence="1">Periplasm</location>
    </subcellularLocation>
</comment>
<gene>
    <name evidence="14" type="primary">znuA</name>
    <name evidence="14" type="ORF">JQC93_08975</name>
</gene>
<comment type="function">
    <text evidence="12">Part of the ATP-binding cassette (ABC) transport system ZnuABC involved in zinc import. Binds zinc with high affinity and specificity and delivers it to the membrane permease for translocation into the cytoplasm.</text>
</comment>
<accession>A0ABS2HL57</accession>
<organism evidence="14 15">
    <name type="scientific">Vibrio ulleungensis</name>
    <dbReference type="NCBI Taxonomy" id="2807619"/>
    <lineage>
        <taxon>Bacteria</taxon>
        <taxon>Pseudomonadati</taxon>
        <taxon>Pseudomonadota</taxon>
        <taxon>Gammaproteobacteria</taxon>
        <taxon>Vibrionales</taxon>
        <taxon>Vibrionaceae</taxon>
        <taxon>Vibrio</taxon>
    </lineage>
</organism>
<keyword evidence="5" id="KW-0479">Metal-binding</keyword>
<keyword evidence="15" id="KW-1185">Reference proteome</keyword>
<reference evidence="14 15" key="1">
    <citation type="submission" date="2021-02" db="EMBL/GenBank/DDBJ databases">
        <authorList>
            <person name="Park J.-S."/>
        </authorList>
    </citation>
    <scope>NUCLEOTIDE SEQUENCE [LARGE SCALE GENOMIC DNA]</scope>
    <source>
        <strain evidence="14 15">188UL20-2</strain>
    </source>
</reference>
<evidence type="ECO:0000313" key="15">
    <source>
        <dbReference type="Proteomes" id="UP000809621"/>
    </source>
</evidence>
<dbReference type="InterPro" id="IPR035520">
    <property type="entry name" value="ZnuA"/>
</dbReference>
<evidence type="ECO:0000256" key="11">
    <source>
        <dbReference type="ARBA" id="ARBA00023157"/>
    </source>
</evidence>
<dbReference type="InterPro" id="IPR050492">
    <property type="entry name" value="Bact_metal-bind_prot9"/>
</dbReference>
<evidence type="ECO:0000256" key="3">
    <source>
        <dbReference type="ARBA" id="ARBA00015915"/>
    </source>
</evidence>
<evidence type="ECO:0000256" key="2">
    <source>
        <dbReference type="ARBA" id="ARBA00011028"/>
    </source>
</evidence>
<feature type="signal peptide" evidence="13">
    <location>
        <begin position="1"/>
        <end position="19"/>
    </location>
</feature>
<comment type="caution">
    <text evidence="14">The sequence shown here is derived from an EMBL/GenBank/DDBJ whole genome shotgun (WGS) entry which is preliminary data.</text>
</comment>
<evidence type="ECO:0000256" key="9">
    <source>
        <dbReference type="ARBA" id="ARBA00022906"/>
    </source>
</evidence>
<evidence type="ECO:0000256" key="5">
    <source>
        <dbReference type="ARBA" id="ARBA00022723"/>
    </source>
</evidence>
<feature type="chain" id="PRO_5046306304" description="High-affinity zinc uptake system protein ZnuA" evidence="13">
    <location>
        <begin position="20"/>
        <end position="290"/>
    </location>
</feature>
<keyword evidence="9" id="KW-0864">Zinc transport</keyword>
<dbReference type="RefSeq" id="WP_205158121.1">
    <property type="nucleotide sequence ID" value="NZ_JAFEUM010000003.1"/>
</dbReference>
<dbReference type="InterPro" id="IPR006127">
    <property type="entry name" value="ZnuA-like"/>
</dbReference>
<dbReference type="PANTHER" id="PTHR42953">
    <property type="entry name" value="HIGH-AFFINITY ZINC UPTAKE SYSTEM PROTEIN ZNUA-RELATED"/>
    <property type="match status" value="1"/>
</dbReference>
<keyword evidence="6 13" id="KW-0732">Signal</keyword>
<name>A0ABS2HL57_9VIBR</name>
<evidence type="ECO:0000256" key="10">
    <source>
        <dbReference type="ARBA" id="ARBA00023065"/>
    </source>
</evidence>
<dbReference type="Gene3D" id="3.40.50.1980">
    <property type="entry name" value="Nitrogenase molybdenum iron protein domain"/>
    <property type="match status" value="2"/>
</dbReference>
<dbReference type="SUPFAM" id="SSF53807">
    <property type="entry name" value="Helical backbone' metal receptor"/>
    <property type="match status" value="1"/>
</dbReference>
<evidence type="ECO:0000256" key="8">
    <source>
        <dbReference type="ARBA" id="ARBA00022833"/>
    </source>
</evidence>
<keyword evidence="11" id="KW-1015">Disulfide bond</keyword>
<evidence type="ECO:0000256" key="7">
    <source>
        <dbReference type="ARBA" id="ARBA00022764"/>
    </source>
</evidence>
<keyword evidence="8" id="KW-0862">Zinc</keyword>
<dbReference type="EMBL" id="JAFEUM010000003">
    <property type="protein sequence ID" value="MBM7036541.1"/>
    <property type="molecule type" value="Genomic_DNA"/>
</dbReference>